<dbReference type="Pfam" id="PF07734">
    <property type="entry name" value="FBA_1"/>
    <property type="match status" value="1"/>
</dbReference>
<dbReference type="PANTHER" id="PTHR31672:SF13">
    <property type="entry name" value="F-BOX PROTEIN CPR30-LIKE"/>
    <property type="match status" value="1"/>
</dbReference>
<dbReference type="Gramene" id="mRNA:HanXRQr2_Chr09g0380251">
    <property type="protein sequence ID" value="CDS:HanXRQr2_Chr09g0380251.1"/>
    <property type="gene ID" value="HanXRQr2_Chr09g0380251"/>
</dbReference>
<reference evidence="2" key="1">
    <citation type="journal article" date="2017" name="Nature">
        <title>The sunflower genome provides insights into oil metabolism, flowering and Asterid evolution.</title>
        <authorList>
            <person name="Badouin H."/>
            <person name="Gouzy J."/>
            <person name="Grassa C.J."/>
            <person name="Murat F."/>
            <person name="Staton S.E."/>
            <person name="Cottret L."/>
            <person name="Lelandais-Briere C."/>
            <person name="Owens G.L."/>
            <person name="Carrere S."/>
            <person name="Mayjonade B."/>
            <person name="Legrand L."/>
            <person name="Gill N."/>
            <person name="Kane N.C."/>
            <person name="Bowers J.E."/>
            <person name="Hubner S."/>
            <person name="Bellec A."/>
            <person name="Berard A."/>
            <person name="Berges H."/>
            <person name="Blanchet N."/>
            <person name="Boniface M.C."/>
            <person name="Brunel D."/>
            <person name="Catrice O."/>
            <person name="Chaidir N."/>
            <person name="Claudel C."/>
            <person name="Donnadieu C."/>
            <person name="Faraut T."/>
            <person name="Fievet G."/>
            <person name="Helmstetter N."/>
            <person name="King M."/>
            <person name="Knapp S.J."/>
            <person name="Lai Z."/>
            <person name="Le Paslier M.C."/>
            <person name="Lippi Y."/>
            <person name="Lorenzon L."/>
            <person name="Mandel J.R."/>
            <person name="Marage G."/>
            <person name="Marchand G."/>
            <person name="Marquand E."/>
            <person name="Bret-Mestries E."/>
            <person name="Morien E."/>
            <person name="Nambeesan S."/>
            <person name="Nguyen T."/>
            <person name="Pegot-Espagnet P."/>
            <person name="Pouilly N."/>
            <person name="Raftis F."/>
            <person name="Sallet E."/>
            <person name="Schiex T."/>
            <person name="Thomas J."/>
            <person name="Vandecasteele C."/>
            <person name="Vares D."/>
            <person name="Vear F."/>
            <person name="Vautrin S."/>
            <person name="Crespi M."/>
            <person name="Mangin B."/>
            <person name="Burke J.M."/>
            <person name="Salse J."/>
            <person name="Munos S."/>
            <person name="Vincourt P."/>
            <person name="Rieseberg L.H."/>
            <person name="Langlade N.B."/>
        </authorList>
    </citation>
    <scope>NUCLEOTIDE SEQUENCE</scope>
    <source>
        <tissue evidence="2">Leaves</tissue>
    </source>
</reference>
<dbReference type="InterPro" id="IPR050796">
    <property type="entry name" value="SCF_F-box_component"/>
</dbReference>
<evidence type="ECO:0000259" key="1">
    <source>
        <dbReference type="PROSITE" id="PS50181"/>
    </source>
</evidence>
<dbReference type="AlphaFoldDB" id="A0A9K3I5E4"/>
<dbReference type="InterPro" id="IPR036047">
    <property type="entry name" value="F-box-like_dom_sf"/>
</dbReference>
<comment type="caution">
    <text evidence="2">The sequence shown here is derived from an EMBL/GenBank/DDBJ whole genome shotgun (WGS) entry which is preliminary data.</text>
</comment>
<proteinExistence type="predicted"/>
<dbReference type="InterPro" id="IPR006527">
    <property type="entry name" value="F-box-assoc_dom_typ1"/>
</dbReference>
<organism evidence="2 3">
    <name type="scientific">Helianthus annuus</name>
    <name type="common">Common sunflower</name>
    <dbReference type="NCBI Taxonomy" id="4232"/>
    <lineage>
        <taxon>Eukaryota</taxon>
        <taxon>Viridiplantae</taxon>
        <taxon>Streptophyta</taxon>
        <taxon>Embryophyta</taxon>
        <taxon>Tracheophyta</taxon>
        <taxon>Spermatophyta</taxon>
        <taxon>Magnoliopsida</taxon>
        <taxon>eudicotyledons</taxon>
        <taxon>Gunneridae</taxon>
        <taxon>Pentapetalae</taxon>
        <taxon>asterids</taxon>
        <taxon>campanulids</taxon>
        <taxon>Asterales</taxon>
        <taxon>Asteraceae</taxon>
        <taxon>Asteroideae</taxon>
        <taxon>Heliantheae alliance</taxon>
        <taxon>Heliantheae</taxon>
        <taxon>Helianthus</taxon>
    </lineage>
</organism>
<protein>
    <submittedName>
        <fullName evidence="2">F-box domain-containing protein</fullName>
    </submittedName>
</protein>
<dbReference type="Proteomes" id="UP000215914">
    <property type="component" value="Unassembled WGS sequence"/>
</dbReference>
<dbReference type="EMBL" id="MNCJ02000324">
    <property type="protein sequence ID" value="KAF5790195.1"/>
    <property type="molecule type" value="Genomic_DNA"/>
</dbReference>
<dbReference type="OrthoDB" id="591557at2759"/>
<dbReference type="SMART" id="SM00256">
    <property type="entry name" value="FBOX"/>
    <property type="match status" value="1"/>
</dbReference>
<dbReference type="InterPro" id="IPR001810">
    <property type="entry name" value="F-box_dom"/>
</dbReference>
<gene>
    <name evidence="2" type="ORF">HanXRQr2_Chr09g0380251</name>
</gene>
<dbReference type="Gene3D" id="1.20.1280.50">
    <property type="match status" value="1"/>
</dbReference>
<dbReference type="SUPFAM" id="SSF81383">
    <property type="entry name" value="F-box domain"/>
    <property type="match status" value="1"/>
</dbReference>
<dbReference type="CDD" id="cd22157">
    <property type="entry name" value="F-box_AtFBW1-like"/>
    <property type="match status" value="1"/>
</dbReference>
<accession>A0A9K3I5E4</accession>
<dbReference type="PROSITE" id="PS50181">
    <property type="entry name" value="FBOX"/>
    <property type="match status" value="1"/>
</dbReference>
<evidence type="ECO:0000313" key="3">
    <source>
        <dbReference type="Proteomes" id="UP000215914"/>
    </source>
</evidence>
<reference evidence="2" key="2">
    <citation type="submission" date="2020-06" db="EMBL/GenBank/DDBJ databases">
        <title>Helianthus annuus Genome sequencing and assembly Release 2.</title>
        <authorList>
            <person name="Gouzy J."/>
            <person name="Langlade N."/>
            <person name="Munos S."/>
        </authorList>
    </citation>
    <scope>NUCLEOTIDE SEQUENCE</scope>
    <source>
        <tissue evidence="2">Leaves</tissue>
    </source>
</reference>
<keyword evidence="3" id="KW-1185">Reference proteome</keyword>
<name>A0A9K3I5E4_HELAN</name>
<feature type="domain" description="F-box" evidence="1">
    <location>
        <begin position="5"/>
        <end position="55"/>
    </location>
</feature>
<sequence length="353" mass="40196">MSEHNIPNPDLPNEIINDILSRLPVKSLLQFRRVSKHFRDLISDTCFIKSHLKKAEALSTHHRILVPTSPLLSLNYNLSPNDLNASIELNCPFLNSRNAIKILGSCNGLVCIIDGSKDLTIYNPSTRRYFKPFRSPQALSGSNESNQIEYVYGFGYGSNPSDLRLIRFPRFGRDSGHIRFGIYDFIDTAGTFLNGSLHWLARHSNIEDENRVIASFDVSKQTFSDVYLPPQEPNLPYYMLGVLKGCLYALGDGVFHTEVEVWLMQEYGVVNSWSKFVKIPVDMWTGSISYMRPLRSVNDDEIVVEIDLQSFAIYDTRKKTFRRVKGVGNLKWFGDATVYVESLVSPQVSCMLY</sequence>
<dbReference type="InterPro" id="IPR017451">
    <property type="entry name" value="F-box-assoc_interact_dom"/>
</dbReference>
<evidence type="ECO:0000313" key="2">
    <source>
        <dbReference type="EMBL" id="KAF5790195.1"/>
    </source>
</evidence>
<dbReference type="NCBIfam" id="TIGR01640">
    <property type="entry name" value="F_box_assoc_1"/>
    <property type="match status" value="1"/>
</dbReference>
<dbReference type="Pfam" id="PF00646">
    <property type="entry name" value="F-box"/>
    <property type="match status" value="1"/>
</dbReference>
<dbReference type="PANTHER" id="PTHR31672">
    <property type="entry name" value="BNACNNG10540D PROTEIN"/>
    <property type="match status" value="1"/>
</dbReference>